<comment type="subcellular location">
    <subcellularLocation>
        <location evidence="1">Secreted</location>
    </subcellularLocation>
</comment>
<sequence>MQFAKRAFYQSIQLAPLSLLKQLDPNRLLLPYHHLVSDAPVPHIKHLYPFKGIAAFEQDLDYLLQHFTPVTLPEVIRSVQEQRPLSPYSFLLSFDDGLRQVKDFIAPMLYRKGIPGAFFLNTGFLDNKLLFYKFKISLLIEALQQTTYSHAVLTAVGAILPGQPAGGRDAVIAALRRITWHNRHLADEAGALLEITFDDYLSKEKPFLESAEVQQLIDQGFGIGGHSIDHPYYTQLTLEEQLHQTCTSVNDLAVQFQLPYKAFAFPHSDAGVSRSFFDTVFDPAMPLLDIVFGTANHRRDIHPAILHRFNCERPHISIQQAVKGVLLYDVVKRRLLPADISRNPVAEPDKK</sequence>
<dbReference type="InterPro" id="IPR002509">
    <property type="entry name" value="NODB_dom"/>
</dbReference>
<protein>
    <submittedName>
        <fullName evidence="4">Polysaccharide deacetylase family protein</fullName>
    </submittedName>
</protein>
<gene>
    <name evidence="4" type="ORF">OL497_13435</name>
</gene>
<dbReference type="CDD" id="cd10918">
    <property type="entry name" value="CE4_NodB_like_5s_6s"/>
    <property type="match status" value="1"/>
</dbReference>
<accession>A0ABT3ILR0</accession>
<dbReference type="SUPFAM" id="SSF88713">
    <property type="entry name" value="Glycoside hydrolase/deacetylase"/>
    <property type="match status" value="1"/>
</dbReference>
<comment type="caution">
    <text evidence="4">The sequence shown here is derived from an EMBL/GenBank/DDBJ whole genome shotgun (WGS) entry which is preliminary data.</text>
</comment>
<evidence type="ECO:0000256" key="2">
    <source>
        <dbReference type="ARBA" id="ARBA00022729"/>
    </source>
</evidence>
<organism evidence="4 5">
    <name type="scientific">Chitinophaga nivalis</name>
    <dbReference type="NCBI Taxonomy" id="2991709"/>
    <lineage>
        <taxon>Bacteria</taxon>
        <taxon>Pseudomonadati</taxon>
        <taxon>Bacteroidota</taxon>
        <taxon>Chitinophagia</taxon>
        <taxon>Chitinophagales</taxon>
        <taxon>Chitinophagaceae</taxon>
        <taxon>Chitinophaga</taxon>
    </lineage>
</organism>
<proteinExistence type="predicted"/>
<dbReference type="InterPro" id="IPR011330">
    <property type="entry name" value="Glyco_hydro/deAcase_b/a-brl"/>
</dbReference>
<dbReference type="PANTHER" id="PTHR34216:SF3">
    <property type="entry name" value="POLY-BETA-1,6-N-ACETYL-D-GLUCOSAMINE N-DEACETYLASE"/>
    <property type="match status" value="1"/>
</dbReference>
<reference evidence="4 5" key="1">
    <citation type="submission" date="2022-10" db="EMBL/GenBank/DDBJ databases">
        <title>Chitinophaga nivalis PC15 sp. nov., isolated from Pyeongchang county, South Korea.</title>
        <authorList>
            <person name="Trinh H.N."/>
        </authorList>
    </citation>
    <scope>NUCLEOTIDE SEQUENCE [LARGE SCALE GENOMIC DNA]</scope>
    <source>
        <strain evidence="4 5">PC14</strain>
    </source>
</reference>
<dbReference type="EMBL" id="JAPDNS010000001">
    <property type="protein sequence ID" value="MCW3484906.1"/>
    <property type="molecule type" value="Genomic_DNA"/>
</dbReference>
<dbReference type="PANTHER" id="PTHR34216">
    <property type="match status" value="1"/>
</dbReference>
<dbReference type="Gene3D" id="3.20.20.370">
    <property type="entry name" value="Glycoside hydrolase/deacetylase"/>
    <property type="match status" value="1"/>
</dbReference>
<evidence type="ECO:0000256" key="1">
    <source>
        <dbReference type="ARBA" id="ARBA00004613"/>
    </source>
</evidence>
<keyword evidence="2" id="KW-0732">Signal</keyword>
<dbReference type="Proteomes" id="UP001207742">
    <property type="component" value="Unassembled WGS sequence"/>
</dbReference>
<evidence type="ECO:0000313" key="5">
    <source>
        <dbReference type="Proteomes" id="UP001207742"/>
    </source>
</evidence>
<evidence type="ECO:0000259" key="3">
    <source>
        <dbReference type="Pfam" id="PF01522"/>
    </source>
</evidence>
<dbReference type="InterPro" id="IPR051398">
    <property type="entry name" value="Polysacch_Deacetylase"/>
</dbReference>
<dbReference type="RefSeq" id="WP_264730855.1">
    <property type="nucleotide sequence ID" value="NZ_JAPDNR010000001.1"/>
</dbReference>
<name>A0ABT3ILR0_9BACT</name>
<feature type="domain" description="NodB homology" evidence="3">
    <location>
        <begin position="211"/>
        <end position="269"/>
    </location>
</feature>
<keyword evidence="5" id="KW-1185">Reference proteome</keyword>
<evidence type="ECO:0000313" key="4">
    <source>
        <dbReference type="EMBL" id="MCW3484906.1"/>
    </source>
</evidence>
<dbReference type="Pfam" id="PF01522">
    <property type="entry name" value="Polysacc_deac_1"/>
    <property type="match status" value="1"/>
</dbReference>